<reference evidence="7 8" key="1">
    <citation type="submission" date="2019-05" db="EMBL/GenBank/DDBJ databases">
        <title>Streptomyces sp. NEAU-C151, a novel actinomycete isolated from soil.</title>
        <authorList>
            <person name="Han L."/>
            <person name="Jiang H."/>
        </authorList>
    </citation>
    <scope>NUCLEOTIDE SEQUENCE [LARGE SCALE GENOMIC DNA]</scope>
    <source>
        <strain evidence="7 8">NEAU-C151</strain>
    </source>
</reference>
<protein>
    <submittedName>
        <fullName evidence="7">Methyltransferase domain-containing protein</fullName>
    </submittedName>
</protein>
<dbReference type="SUPFAM" id="SSF53335">
    <property type="entry name" value="S-adenosyl-L-methionine-dependent methyltransferases"/>
    <property type="match status" value="1"/>
</dbReference>
<evidence type="ECO:0000259" key="5">
    <source>
        <dbReference type="Pfam" id="PF00891"/>
    </source>
</evidence>
<dbReference type="InterPro" id="IPR012967">
    <property type="entry name" value="COMT_dimerisation"/>
</dbReference>
<keyword evidence="3" id="KW-0949">S-adenosyl-L-methionine</keyword>
<dbReference type="EMBL" id="VBZC01000003">
    <property type="protein sequence ID" value="TLS47544.1"/>
    <property type="molecule type" value="Genomic_DNA"/>
</dbReference>
<dbReference type="Pfam" id="PF00891">
    <property type="entry name" value="Methyltransf_2"/>
    <property type="match status" value="1"/>
</dbReference>
<keyword evidence="1 7" id="KW-0489">Methyltransferase</keyword>
<dbReference type="PANTHER" id="PTHR43712:SF2">
    <property type="entry name" value="O-METHYLTRANSFERASE CICE"/>
    <property type="match status" value="1"/>
</dbReference>
<evidence type="ECO:0000256" key="4">
    <source>
        <dbReference type="PIRSR" id="PIRSR005739-1"/>
    </source>
</evidence>
<dbReference type="Gene3D" id="3.40.50.150">
    <property type="entry name" value="Vaccinia Virus protein VP39"/>
    <property type="match status" value="1"/>
</dbReference>
<keyword evidence="8" id="KW-1185">Reference proteome</keyword>
<feature type="domain" description="O-methyltransferase dimerisation" evidence="6">
    <location>
        <begin position="20"/>
        <end position="89"/>
    </location>
</feature>
<dbReference type="Pfam" id="PF08100">
    <property type="entry name" value="Dimerisation"/>
    <property type="match status" value="1"/>
</dbReference>
<dbReference type="GO" id="GO:0032259">
    <property type="term" value="P:methylation"/>
    <property type="evidence" value="ECO:0007669"/>
    <property type="project" value="UniProtKB-KW"/>
</dbReference>
<dbReference type="PROSITE" id="PS51683">
    <property type="entry name" value="SAM_OMT_II"/>
    <property type="match status" value="1"/>
</dbReference>
<sequence length="338" mass="36830">MKEPDVTVVAPTLFNELHWNYWKTKVFVSAMQLGVFTQLTEGPADSATLADRLGLSERTAPDFLDCLVAMGLLRRDAGVYTNTEESAQYFDRGTSHTYLGDVMLTEAGHLGNDLTAALRAERSREGASSAREFYDNTYADADRTASFQRAMTAMSYESGAALADRLPWGRYRTFVDVGCAEGAVGVHLLRAHPHLNGIGFDLPGARAGFEKYTAAHGLADRAVFQGGDFLRQPLPAADVVIFGHVLHNWDLDVKLHLLGQAHAALPPGGLVVVYEALIDDDRERNVVGLLLSLMMHLSLPGGFDYTPADCAEWLRETGFTDIRAEHLAGAEAMVVGCK</sequence>
<dbReference type="GO" id="GO:0008171">
    <property type="term" value="F:O-methyltransferase activity"/>
    <property type="evidence" value="ECO:0007669"/>
    <property type="project" value="InterPro"/>
</dbReference>
<evidence type="ECO:0000256" key="1">
    <source>
        <dbReference type="ARBA" id="ARBA00022603"/>
    </source>
</evidence>
<dbReference type="PIRSF" id="PIRSF005739">
    <property type="entry name" value="O-mtase"/>
    <property type="match status" value="1"/>
</dbReference>
<dbReference type="Gene3D" id="1.10.10.10">
    <property type="entry name" value="Winged helix-like DNA-binding domain superfamily/Winged helix DNA-binding domain"/>
    <property type="match status" value="1"/>
</dbReference>
<evidence type="ECO:0000313" key="7">
    <source>
        <dbReference type="EMBL" id="TLS47544.1"/>
    </source>
</evidence>
<keyword evidence="2 7" id="KW-0808">Transferase</keyword>
<gene>
    <name evidence="7" type="ORF">FE633_03320</name>
</gene>
<evidence type="ECO:0000259" key="6">
    <source>
        <dbReference type="Pfam" id="PF08100"/>
    </source>
</evidence>
<dbReference type="InterPro" id="IPR016461">
    <property type="entry name" value="COMT-like"/>
</dbReference>
<dbReference type="CDD" id="cd02440">
    <property type="entry name" value="AdoMet_MTases"/>
    <property type="match status" value="1"/>
</dbReference>
<dbReference type="AlphaFoldDB" id="A0A5R9G3U1"/>
<organism evidence="7 8">
    <name type="scientific">Streptomyces montanus</name>
    <dbReference type="NCBI Taxonomy" id="2580423"/>
    <lineage>
        <taxon>Bacteria</taxon>
        <taxon>Bacillati</taxon>
        <taxon>Actinomycetota</taxon>
        <taxon>Actinomycetes</taxon>
        <taxon>Kitasatosporales</taxon>
        <taxon>Streptomycetaceae</taxon>
        <taxon>Streptomyces</taxon>
    </lineage>
</organism>
<accession>A0A5R9G3U1</accession>
<dbReference type="Proteomes" id="UP000305906">
    <property type="component" value="Unassembled WGS sequence"/>
</dbReference>
<evidence type="ECO:0000313" key="8">
    <source>
        <dbReference type="Proteomes" id="UP000305906"/>
    </source>
</evidence>
<comment type="caution">
    <text evidence="7">The sequence shown here is derived from an EMBL/GenBank/DDBJ whole genome shotgun (WGS) entry which is preliminary data.</text>
</comment>
<dbReference type="SUPFAM" id="SSF46785">
    <property type="entry name" value="Winged helix' DNA-binding domain"/>
    <property type="match status" value="1"/>
</dbReference>
<dbReference type="InterPro" id="IPR001077">
    <property type="entry name" value="COMT_C"/>
</dbReference>
<feature type="domain" description="O-methyltransferase C-terminal" evidence="5">
    <location>
        <begin position="131"/>
        <end position="319"/>
    </location>
</feature>
<dbReference type="InterPro" id="IPR036390">
    <property type="entry name" value="WH_DNA-bd_sf"/>
</dbReference>
<feature type="active site" description="Proton acceptor" evidence="4">
    <location>
        <position position="247"/>
    </location>
</feature>
<name>A0A5R9G3U1_9ACTN</name>
<dbReference type="GO" id="GO:0046983">
    <property type="term" value="F:protein dimerization activity"/>
    <property type="evidence" value="ECO:0007669"/>
    <property type="project" value="InterPro"/>
</dbReference>
<proteinExistence type="predicted"/>
<dbReference type="PANTHER" id="PTHR43712">
    <property type="entry name" value="PUTATIVE (AFU_ORTHOLOGUE AFUA_4G14580)-RELATED"/>
    <property type="match status" value="1"/>
</dbReference>
<evidence type="ECO:0000256" key="3">
    <source>
        <dbReference type="ARBA" id="ARBA00022691"/>
    </source>
</evidence>
<dbReference type="InterPro" id="IPR029063">
    <property type="entry name" value="SAM-dependent_MTases_sf"/>
</dbReference>
<evidence type="ECO:0000256" key="2">
    <source>
        <dbReference type="ARBA" id="ARBA00022679"/>
    </source>
</evidence>
<dbReference type="InterPro" id="IPR036388">
    <property type="entry name" value="WH-like_DNA-bd_sf"/>
</dbReference>